<evidence type="ECO:0000256" key="5">
    <source>
        <dbReference type="ARBA" id="ARBA00023136"/>
    </source>
</evidence>
<dbReference type="Proteomes" id="UP001522662">
    <property type="component" value="Unassembled WGS sequence"/>
</dbReference>
<reference evidence="7 8" key="1">
    <citation type="submission" date="2022-03" db="EMBL/GenBank/DDBJ databases">
        <title>Rhizobium SSM4.3 sp. nov., isolated from Sediment (Gouqi Island).</title>
        <authorList>
            <person name="Chen G."/>
        </authorList>
    </citation>
    <scope>NUCLEOTIDE SEQUENCE [LARGE SCALE GENOMIC DNA]</scope>
    <source>
        <strain evidence="7 8">SSM4.3</strain>
        <plasmid evidence="7">unnamed</plasmid>
    </source>
</reference>
<dbReference type="PANTHER" id="PTHR30250:SF11">
    <property type="entry name" value="O-ANTIGEN TRANSPORTER-RELATED"/>
    <property type="match status" value="1"/>
</dbReference>
<keyword evidence="3 6" id="KW-0812">Transmembrane</keyword>
<dbReference type="PANTHER" id="PTHR30250">
    <property type="entry name" value="PST FAMILY PREDICTED COLANIC ACID TRANSPORTER"/>
    <property type="match status" value="1"/>
</dbReference>
<feature type="transmembrane region" description="Helical" evidence="6">
    <location>
        <begin position="309"/>
        <end position="336"/>
    </location>
</feature>
<dbReference type="RefSeq" id="WP_245136503.1">
    <property type="nucleotide sequence ID" value="NZ_CP128477.1"/>
</dbReference>
<evidence type="ECO:0000256" key="3">
    <source>
        <dbReference type="ARBA" id="ARBA00022692"/>
    </source>
</evidence>
<keyword evidence="4 6" id="KW-1133">Transmembrane helix</keyword>
<feature type="transmembrane region" description="Helical" evidence="6">
    <location>
        <begin position="343"/>
        <end position="364"/>
    </location>
</feature>
<evidence type="ECO:0000256" key="4">
    <source>
        <dbReference type="ARBA" id="ARBA00022989"/>
    </source>
</evidence>
<evidence type="ECO:0000256" key="2">
    <source>
        <dbReference type="ARBA" id="ARBA00022475"/>
    </source>
</evidence>
<evidence type="ECO:0000256" key="6">
    <source>
        <dbReference type="SAM" id="Phobius"/>
    </source>
</evidence>
<dbReference type="InterPro" id="IPR050833">
    <property type="entry name" value="Poly_Biosynth_Transport"/>
</dbReference>
<feature type="transmembrane region" description="Helical" evidence="6">
    <location>
        <begin position="77"/>
        <end position="96"/>
    </location>
</feature>
<organism evidence="7 8">
    <name type="scientific">Peteryoungia algae</name>
    <dbReference type="NCBI Taxonomy" id="2919917"/>
    <lineage>
        <taxon>Bacteria</taxon>
        <taxon>Pseudomonadati</taxon>
        <taxon>Pseudomonadota</taxon>
        <taxon>Alphaproteobacteria</taxon>
        <taxon>Hyphomicrobiales</taxon>
        <taxon>Rhizobiaceae</taxon>
        <taxon>Peteryoungia</taxon>
    </lineage>
</organism>
<keyword evidence="7" id="KW-0614">Plasmid</keyword>
<dbReference type="InterPro" id="IPR002797">
    <property type="entry name" value="Polysacc_synth"/>
</dbReference>
<accession>A0ABT0CZX7</accession>
<feature type="transmembrane region" description="Helical" evidence="6">
    <location>
        <begin position="102"/>
        <end position="124"/>
    </location>
</feature>
<feature type="transmembrane region" description="Helical" evidence="6">
    <location>
        <begin position="158"/>
        <end position="177"/>
    </location>
</feature>
<name>A0ABT0CZX7_9HYPH</name>
<feature type="transmembrane region" description="Helical" evidence="6">
    <location>
        <begin position="370"/>
        <end position="389"/>
    </location>
</feature>
<sequence length="399" mass="42195">MIANIAQQGVAFLGTILIARLLPAEEFAQVRIAMAYVAVATILGAGGLTAPILRYCADPLIDAPQRRRLLGIGLRRLIAIAFLATGAFLGIVIGSGSQGTEFMVLTAYALQVPALAATSLLLVYLQAIQRFKFLAYAQIGLRTASFLITVTACYLHGLPGLLIATLGVVAASVVPLLHAARPSFRQLEGDVPGDFTSLAGYSLLGMVITTIGQYADLMMLDWVGAERSDVGVYSLATIFFFAASALAGAVQSVATPQFTGLIRDRAGFRSSLLRWSVWLMAGGIVVATGAIIVAWLLEVFFLSEAYSGLSMMVALLMLRFCIWSAYAVGGAAMVGIGAIKQGMAIAFITTSFAIFIGYPLVLWYGVWGAGIAQVLVAFLTAVLVLRVVVREAANIPISE</sequence>
<gene>
    <name evidence="7" type="ORF">MKJ03_10220</name>
</gene>
<comment type="subcellular location">
    <subcellularLocation>
        <location evidence="1">Cell membrane</location>
        <topology evidence="1">Multi-pass membrane protein</topology>
    </subcellularLocation>
</comment>
<comment type="caution">
    <text evidence="7">The sequence shown here is derived from an EMBL/GenBank/DDBJ whole genome shotgun (WGS) entry which is preliminary data.</text>
</comment>
<evidence type="ECO:0000313" key="8">
    <source>
        <dbReference type="Proteomes" id="UP001522662"/>
    </source>
</evidence>
<keyword evidence="8" id="KW-1185">Reference proteome</keyword>
<feature type="transmembrane region" description="Helical" evidence="6">
    <location>
        <begin position="198"/>
        <end position="215"/>
    </location>
</feature>
<evidence type="ECO:0000313" key="7">
    <source>
        <dbReference type="EMBL" id="MCJ8238706.1"/>
    </source>
</evidence>
<feature type="transmembrane region" description="Helical" evidence="6">
    <location>
        <begin position="275"/>
        <end position="297"/>
    </location>
</feature>
<protein>
    <submittedName>
        <fullName evidence="7">Oligosaccharide flippase family protein</fullName>
    </submittedName>
</protein>
<geneLocation type="plasmid" evidence="7">
    <name>unnamed</name>
</geneLocation>
<proteinExistence type="predicted"/>
<feature type="transmembrane region" description="Helical" evidence="6">
    <location>
        <begin position="34"/>
        <end position="56"/>
    </location>
</feature>
<dbReference type="Pfam" id="PF01943">
    <property type="entry name" value="Polysacc_synt"/>
    <property type="match status" value="1"/>
</dbReference>
<evidence type="ECO:0000256" key="1">
    <source>
        <dbReference type="ARBA" id="ARBA00004651"/>
    </source>
</evidence>
<feature type="transmembrane region" description="Helical" evidence="6">
    <location>
        <begin position="133"/>
        <end position="152"/>
    </location>
</feature>
<keyword evidence="2" id="KW-1003">Cell membrane</keyword>
<feature type="transmembrane region" description="Helical" evidence="6">
    <location>
        <begin position="235"/>
        <end position="254"/>
    </location>
</feature>
<dbReference type="EMBL" id="JALAYX010000002">
    <property type="protein sequence ID" value="MCJ8238706.1"/>
    <property type="molecule type" value="Genomic_DNA"/>
</dbReference>
<keyword evidence="5 6" id="KW-0472">Membrane</keyword>